<dbReference type="EMBL" id="JACVVK020000083">
    <property type="protein sequence ID" value="KAK7494401.1"/>
    <property type="molecule type" value="Genomic_DNA"/>
</dbReference>
<dbReference type="PANTHER" id="PTHR10334">
    <property type="entry name" value="CYSTEINE-RICH SECRETORY PROTEIN-RELATED"/>
    <property type="match status" value="1"/>
</dbReference>
<dbReference type="SUPFAM" id="SSF55797">
    <property type="entry name" value="PR-1-like"/>
    <property type="match status" value="1"/>
</dbReference>
<feature type="domain" description="SCP" evidence="1">
    <location>
        <begin position="36"/>
        <end position="171"/>
    </location>
</feature>
<name>A0ABD0L520_9CAEN</name>
<evidence type="ECO:0000259" key="1">
    <source>
        <dbReference type="SMART" id="SM00198"/>
    </source>
</evidence>
<sequence length="316" mass="34727">AITYDPACDPQYKDISPQHTMCIVGDVGTEVVLDQAAKDAIVQKHNDLREGVNPVAGDMTKMVWDDNIAVVAAKWARQCTQGHDLERNVPSLPGIHVGQNAAYGYGSFDSAIQGWYDEVQFYVYGVGSTTGYWKDVAHYTQVVNAKSQRIGCGLADCPSGSKFYYCNYAIGQYGIKFPYLNATQSCSECPNQCDASGKLCVTCPPTSDEWTCGPNNSWPQPYCTIYSNVKYSCPYMCGICPHDCGDKMCYNGGTMNYQTCQCTCKDLYTGDTCETLDCPTGDPSYCGKEQPYGYPQSFCDMYSNVPTECPHMCGVC</sequence>
<dbReference type="InterPro" id="IPR001283">
    <property type="entry name" value="CRISP-related"/>
</dbReference>
<dbReference type="InterPro" id="IPR035940">
    <property type="entry name" value="CAP_sf"/>
</dbReference>
<proteinExistence type="predicted"/>
<accession>A0ABD0L520</accession>
<organism evidence="2 3">
    <name type="scientific">Batillaria attramentaria</name>
    <dbReference type="NCBI Taxonomy" id="370345"/>
    <lineage>
        <taxon>Eukaryota</taxon>
        <taxon>Metazoa</taxon>
        <taxon>Spiralia</taxon>
        <taxon>Lophotrochozoa</taxon>
        <taxon>Mollusca</taxon>
        <taxon>Gastropoda</taxon>
        <taxon>Caenogastropoda</taxon>
        <taxon>Sorbeoconcha</taxon>
        <taxon>Cerithioidea</taxon>
        <taxon>Batillariidae</taxon>
        <taxon>Batillaria</taxon>
    </lineage>
</organism>
<gene>
    <name evidence="2" type="ORF">BaRGS_00014293</name>
</gene>
<dbReference type="Pfam" id="PF00188">
    <property type="entry name" value="CAP"/>
    <property type="match status" value="1"/>
</dbReference>
<dbReference type="InterPro" id="IPR014044">
    <property type="entry name" value="CAP_dom"/>
</dbReference>
<evidence type="ECO:0000313" key="2">
    <source>
        <dbReference type="EMBL" id="KAK7494401.1"/>
    </source>
</evidence>
<dbReference type="PRINTS" id="PR00837">
    <property type="entry name" value="V5TPXLIKE"/>
</dbReference>
<evidence type="ECO:0000313" key="3">
    <source>
        <dbReference type="Proteomes" id="UP001519460"/>
    </source>
</evidence>
<dbReference type="Proteomes" id="UP001519460">
    <property type="component" value="Unassembled WGS sequence"/>
</dbReference>
<dbReference type="SMART" id="SM00198">
    <property type="entry name" value="SCP"/>
    <property type="match status" value="1"/>
</dbReference>
<dbReference type="AlphaFoldDB" id="A0ABD0L520"/>
<dbReference type="Gene3D" id="3.40.33.10">
    <property type="entry name" value="CAP"/>
    <property type="match status" value="1"/>
</dbReference>
<comment type="caution">
    <text evidence="2">The sequence shown here is derived from an EMBL/GenBank/DDBJ whole genome shotgun (WGS) entry which is preliminary data.</text>
</comment>
<keyword evidence="3" id="KW-1185">Reference proteome</keyword>
<protein>
    <recommendedName>
        <fullName evidence="1">SCP domain-containing protein</fullName>
    </recommendedName>
</protein>
<feature type="non-terminal residue" evidence="2">
    <location>
        <position position="1"/>
    </location>
</feature>
<reference evidence="2 3" key="1">
    <citation type="journal article" date="2023" name="Sci. Data">
        <title>Genome assembly of the Korean intertidal mud-creeper Batillaria attramentaria.</title>
        <authorList>
            <person name="Patra A.K."/>
            <person name="Ho P.T."/>
            <person name="Jun S."/>
            <person name="Lee S.J."/>
            <person name="Kim Y."/>
            <person name="Won Y.J."/>
        </authorList>
    </citation>
    <scope>NUCLEOTIDE SEQUENCE [LARGE SCALE GENOMIC DNA]</scope>
    <source>
        <strain evidence="2">Wonlab-2016</strain>
    </source>
</reference>